<comment type="similarity">
    <text evidence="1">Belongs to the Mu gp47/PBSX XkdT family.</text>
</comment>
<evidence type="ECO:0000259" key="3">
    <source>
        <dbReference type="Pfam" id="PF26078"/>
    </source>
</evidence>
<dbReference type="Proteomes" id="UP000075531">
    <property type="component" value="Unassembled WGS sequence"/>
</dbReference>
<gene>
    <name evidence="5" type="ORF">CLTEP_02180</name>
</gene>
<dbReference type="PANTHER" id="PTHR37829:SF3">
    <property type="entry name" value="PROTEIN JAYE-RELATED"/>
    <property type="match status" value="1"/>
</dbReference>
<dbReference type="InterPro" id="IPR052399">
    <property type="entry name" value="Phage_Baseplate_Assmbl_Protein"/>
</dbReference>
<dbReference type="RefSeq" id="WP_084364504.1">
    <property type="nucleotide sequence ID" value="NZ_LTBA01000001.1"/>
</dbReference>
<dbReference type="InterPro" id="IPR058531">
    <property type="entry name" value="Baseplate_J_M"/>
</dbReference>
<sequence length="342" mass="38337">MNNRLERMLNNIDDEFDKSEGSFFYDNLQAAAIEFDLQEEKIKKIIDKGFADTAKGTYLDRKVAEKGLIRKRATKASGIVKIIGQEGTKVEKGIKVATDLCNYTVLEERVIEKENFTTVKVECDQAGKIGNIPIGAIKYFPVTIAGLSKVENIEEFKNGFDEETDEELRKRYFEAVREPVTSGNIYAYKKWAKEINEVGDAKVKPLWNGPGTVKVIIVDRNKTEASEVLINKVKNYIDKQAPIGAQLTVTSAKSKSINIKVNLVLDGALNINVIKEKIQEKLESYFKNISFISNYVSYAKIGSLILTVDGVLDYNNLLVNSKKENINMGEDEICILGNLNIS</sequence>
<dbReference type="InterPro" id="IPR006949">
    <property type="entry name" value="Barrel_Baseplate_J-like"/>
</dbReference>
<dbReference type="STRING" id="1121338.CLTEP_02180"/>
<dbReference type="Pfam" id="PF26078">
    <property type="entry name" value="Baseplate_J_M"/>
    <property type="match status" value="1"/>
</dbReference>
<dbReference type="PATRIC" id="fig|1121338.3.peg.220"/>
<proteinExistence type="inferred from homology"/>
<evidence type="ECO:0000313" key="6">
    <source>
        <dbReference type="Proteomes" id="UP000075531"/>
    </source>
</evidence>
<dbReference type="Pfam" id="PF26079">
    <property type="entry name" value="Baseplate_J_C"/>
    <property type="match status" value="1"/>
</dbReference>
<dbReference type="PANTHER" id="PTHR37829">
    <property type="entry name" value="PHAGE-LIKE ELEMENT PBSX PROTEIN XKDT"/>
    <property type="match status" value="1"/>
</dbReference>
<evidence type="ECO:0000259" key="4">
    <source>
        <dbReference type="Pfam" id="PF26079"/>
    </source>
</evidence>
<keyword evidence="6" id="KW-1185">Reference proteome</keyword>
<dbReference type="EMBL" id="LTBA01000001">
    <property type="protein sequence ID" value="KYH35825.1"/>
    <property type="molecule type" value="Genomic_DNA"/>
</dbReference>
<dbReference type="Pfam" id="PF04865">
    <property type="entry name" value="Baseplate_J"/>
    <property type="match status" value="1"/>
</dbReference>
<dbReference type="InterPro" id="IPR058530">
    <property type="entry name" value="Baseplate_J-like_C"/>
</dbReference>
<feature type="domain" description="Baseplate J-like C-terminal" evidence="4">
    <location>
        <begin position="257"/>
        <end position="341"/>
    </location>
</feature>
<evidence type="ECO:0000259" key="2">
    <source>
        <dbReference type="Pfam" id="PF04865"/>
    </source>
</evidence>
<evidence type="ECO:0000256" key="1">
    <source>
        <dbReference type="ARBA" id="ARBA00038087"/>
    </source>
</evidence>
<evidence type="ECO:0000313" key="5">
    <source>
        <dbReference type="EMBL" id="KYH35825.1"/>
    </source>
</evidence>
<accession>A0A151B7C8</accession>
<feature type="domain" description="Baseplate J-like central" evidence="3">
    <location>
        <begin position="181"/>
        <end position="250"/>
    </location>
</feature>
<dbReference type="OrthoDB" id="2554267at2"/>
<organism evidence="5 6">
    <name type="scientific">Clostridium tepidiprofundi DSM 19306</name>
    <dbReference type="NCBI Taxonomy" id="1121338"/>
    <lineage>
        <taxon>Bacteria</taxon>
        <taxon>Bacillati</taxon>
        <taxon>Bacillota</taxon>
        <taxon>Clostridia</taxon>
        <taxon>Eubacteriales</taxon>
        <taxon>Clostridiaceae</taxon>
        <taxon>Clostridium</taxon>
    </lineage>
</organism>
<feature type="domain" description="Baseplate protein J-like barrel" evidence="2">
    <location>
        <begin position="80"/>
        <end position="159"/>
    </location>
</feature>
<comment type="caution">
    <text evidence="5">The sequence shown here is derived from an EMBL/GenBank/DDBJ whole genome shotgun (WGS) entry which is preliminary data.</text>
</comment>
<dbReference type="AlphaFoldDB" id="A0A151B7C8"/>
<reference evidence="5 6" key="1">
    <citation type="submission" date="2016-02" db="EMBL/GenBank/DDBJ databases">
        <title>Genome sequence of Clostridium tepidiprofundi DSM 19306.</title>
        <authorList>
            <person name="Poehlein A."/>
            <person name="Daniel R."/>
        </authorList>
    </citation>
    <scope>NUCLEOTIDE SEQUENCE [LARGE SCALE GENOMIC DNA]</scope>
    <source>
        <strain evidence="5 6">DSM 19306</strain>
    </source>
</reference>
<protein>
    <submittedName>
        <fullName evidence="5">Baseplate J-like protein</fullName>
    </submittedName>
</protein>
<name>A0A151B7C8_9CLOT</name>